<dbReference type="OrthoDB" id="2803047at2759"/>
<dbReference type="SUPFAM" id="SSF56112">
    <property type="entry name" value="Protein kinase-like (PK-like)"/>
    <property type="match status" value="1"/>
</dbReference>
<organism evidence="3 4">
    <name type="scientific">Phanerochaete sordida</name>
    <dbReference type="NCBI Taxonomy" id="48140"/>
    <lineage>
        <taxon>Eukaryota</taxon>
        <taxon>Fungi</taxon>
        <taxon>Dikarya</taxon>
        <taxon>Basidiomycota</taxon>
        <taxon>Agaricomycotina</taxon>
        <taxon>Agaricomycetes</taxon>
        <taxon>Polyporales</taxon>
        <taxon>Phanerochaetaceae</taxon>
        <taxon>Phanerochaete</taxon>
    </lineage>
</organism>
<feature type="region of interest" description="Disordered" evidence="1">
    <location>
        <begin position="743"/>
        <end position="782"/>
    </location>
</feature>
<protein>
    <recommendedName>
        <fullName evidence="2">Fungal-type protein kinase domain-containing protein</fullName>
    </recommendedName>
</protein>
<name>A0A9P3GLA8_9APHY</name>
<feature type="domain" description="Fungal-type protein kinase" evidence="2">
    <location>
        <begin position="128"/>
        <end position="582"/>
    </location>
</feature>
<proteinExistence type="predicted"/>
<reference evidence="3 4" key="1">
    <citation type="submission" date="2021-08" db="EMBL/GenBank/DDBJ databases">
        <title>Draft Genome Sequence of Phanerochaete sordida strain YK-624.</title>
        <authorList>
            <person name="Mori T."/>
            <person name="Dohra H."/>
            <person name="Suzuki T."/>
            <person name="Kawagishi H."/>
            <person name="Hirai H."/>
        </authorList>
    </citation>
    <scope>NUCLEOTIDE SEQUENCE [LARGE SCALE GENOMIC DNA]</scope>
    <source>
        <strain evidence="3 4">YK-624</strain>
    </source>
</reference>
<comment type="caution">
    <text evidence="3">The sequence shown here is derived from an EMBL/GenBank/DDBJ whole genome shotgun (WGS) entry which is preliminary data.</text>
</comment>
<dbReference type="PANTHER" id="PTHR38248">
    <property type="entry name" value="FUNK1 6"/>
    <property type="match status" value="1"/>
</dbReference>
<gene>
    <name evidence="3" type="ORF">PsYK624_136020</name>
</gene>
<sequence length="782" mass="87987">MILDVGESVSQVKPPFFLDRLLPRLREGLNADAILNTLSDPLPGDTTAAIVNDRWSALRQDPADDSRWEPTVFEQLDLVTDAIHRATGLPDDQRTVVFRSSGSHAPSCSERDNSSEPDGFAAERGIPHADLRWHNIATAGEYKKKMTMADIDDNRKKLMWSLSHMMRDDVRRRFAFGYTIENTTMRLWFCNRSEFIVSLPFDFMKERYILVHFILSVMYADPADLGWDPTIVRHRCAYTGTFYYDITVHPEGKATEVYRTKQVLANIGAEAPLGRGTRVWRAVKLVDGRESDIVVAIKDSWIDSDRKREGDIDQMIKASAPAGSVHAKLFKKYMLRIECYGDVIVNNVKDETDALHRRGVPIPAEDGRLTLSIHSPRVKLLSVRPVVNAVPNLSNQRTLEEQEQEQPILCYSAKTHHRTVFRDVGKPLHNEKSLQIAFRALRNLVYLLKSLHACGWVHCDISSGNILLVNGELKLGDFEYAKHEGDQTGHGVRTGTPYFMSTEVDGRKYHYLHHKRVVEPTKKSRADRLALMDPHPAPKPAESTAALKAPALVATPRMSATLSFIYNPLHDLESVWWLSLWALVARRYVQQPDDDPEQFFLACRNQSTFTSLVFYSRGNRFECMRIHGTFQDHVNTLALPAVKAAAAHLEFIRATLTEYFTKAEQAVENIKFATVAAQRDAGGASLYDRMFDALDDITKLMEADKREVKVLDNSFTFAKRNRDELEAGTDRNALSAVDLTGITQPIGGLSAPQDDLNDRPKKSRKMANMPSTPGAGPSGSNG</sequence>
<dbReference type="EMBL" id="BPQB01000071">
    <property type="protein sequence ID" value="GJE97385.1"/>
    <property type="molecule type" value="Genomic_DNA"/>
</dbReference>
<dbReference type="PANTHER" id="PTHR38248:SF2">
    <property type="entry name" value="FUNK1 11"/>
    <property type="match status" value="1"/>
</dbReference>
<dbReference type="Gene3D" id="1.10.510.10">
    <property type="entry name" value="Transferase(Phosphotransferase) domain 1"/>
    <property type="match status" value="1"/>
</dbReference>
<evidence type="ECO:0000259" key="2">
    <source>
        <dbReference type="Pfam" id="PF17667"/>
    </source>
</evidence>
<dbReference type="Proteomes" id="UP000703269">
    <property type="component" value="Unassembled WGS sequence"/>
</dbReference>
<dbReference type="AlphaFoldDB" id="A0A9P3GLA8"/>
<feature type="region of interest" description="Disordered" evidence="1">
    <location>
        <begin position="99"/>
        <end position="120"/>
    </location>
</feature>
<dbReference type="Pfam" id="PF17667">
    <property type="entry name" value="Pkinase_fungal"/>
    <property type="match status" value="1"/>
</dbReference>
<evidence type="ECO:0000313" key="3">
    <source>
        <dbReference type="EMBL" id="GJE97385.1"/>
    </source>
</evidence>
<evidence type="ECO:0000256" key="1">
    <source>
        <dbReference type="SAM" id="MobiDB-lite"/>
    </source>
</evidence>
<keyword evidence="4" id="KW-1185">Reference proteome</keyword>
<accession>A0A9P3GLA8</accession>
<dbReference type="InterPro" id="IPR040976">
    <property type="entry name" value="Pkinase_fungal"/>
</dbReference>
<dbReference type="InterPro" id="IPR011009">
    <property type="entry name" value="Kinase-like_dom_sf"/>
</dbReference>
<evidence type="ECO:0000313" key="4">
    <source>
        <dbReference type="Proteomes" id="UP000703269"/>
    </source>
</evidence>